<evidence type="ECO:0008006" key="4">
    <source>
        <dbReference type="Google" id="ProtNLM"/>
    </source>
</evidence>
<proteinExistence type="predicted"/>
<evidence type="ECO:0000256" key="1">
    <source>
        <dbReference type="SAM" id="MobiDB-lite"/>
    </source>
</evidence>
<comment type="caution">
    <text evidence="2">The sequence shown here is derived from an EMBL/GenBank/DDBJ whole genome shotgun (WGS) entry which is preliminary data.</text>
</comment>
<organism evidence="2 3">
    <name type="scientific">Dunaliella salina</name>
    <name type="common">Green alga</name>
    <name type="synonym">Protococcus salinus</name>
    <dbReference type="NCBI Taxonomy" id="3046"/>
    <lineage>
        <taxon>Eukaryota</taxon>
        <taxon>Viridiplantae</taxon>
        <taxon>Chlorophyta</taxon>
        <taxon>core chlorophytes</taxon>
        <taxon>Chlorophyceae</taxon>
        <taxon>CS clade</taxon>
        <taxon>Chlamydomonadales</taxon>
        <taxon>Dunaliellaceae</taxon>
        <taxon>Dunaliella</taxon>
    </lineage>
</organism>
<protein>
    <recommendedName>
        <fullName evidence="4">Encoded protein</fullName>
    </recommendedName>
</protein>
<accession>A0ABQ7GCU4</accession>
<evidence type="ECO:0000313" key="2">
    <source>
        <dbReference type="EMBL" id="KAF5832433.1"/>
    </source>
</evidence>
<feature type="region of interest" description="Disordered" evidence="1">
    <location>
        <begin position="209"/>
        <end position="257"/>
    </location>
</feature>
<feature type="region of interest" description="Disordered" evidence="1">
    <location>
        <begin position="1"/>
        <end position="27"/>
    </location>
</feature>
<reference evidence="2" key="1">
    <citation type="submission" date="2017-08" db="EMBL/GenBank/DDBJ databases">
        <authorList>
            <person name="Polle J.E."/>
            <person name="Barry K."/>
            <person name="Cushman J."/>
            <person name="Schmutz J."/>
            <person name="Tran D."/>
            <person name="Hathwaick L.T."/>
            <person name="Yim W.C."/>
            <person name="Jenkins J."/>
            <person name="Mckie-Krisberg Z.M."/>
            <person name="Prochnik S."/>
            <person name="Lindquist E."/>
            <person name="Dockter R.B."/>
            <person name="Adam C."/>
            <person name="Molina H."/>
            <person name="Bunkerborg J."/>
            <person name="Jin E."/>
            <person name="Buchheim M."/>
            <person name="Magnuson J."/>
        </authorList>
    </citation>
    <scope>NUCLEOTIDE SEQUENCE</scope>
    <source>
        <strain evidence="2">CCAP 19/18</strain>
    </source>
</reference>
<gene>
    <name evidence="2" type="ORF">DUNSADRAFT_11660</name>
</gene>
<evidence type="ECO:0000313" key="3">
    <source>
        <dbReference type="Proteomes" id="UP000815325"/>
    </source>
</evidence>
<keyword evidence="3" id="KW-1185">Reference proteome</keyword>
<sequence length="257" mass="28319">MVIPVGLRTQSPNSQNPSHTHTFRDFSSTRRSANEYRDIFDVKGEIEDHPWATEYTIQYSHPSEYDARIATCNLVQPGGNTTMARATHHTFSRPKFPPGTVRMGHYTQPAYSPVEDPATSELQSVAHSIAPHLDALIESCQKYQLHCPMDGWITTQGFVTAASKAGLRLSRGEFLAVERACPTDSRGRINYWHVANVVQHIVAETSQLEGAQDEGVGQHEGAQDDGAGQHEGEQGISFGRQGEGQEIHEGAEQSLAR</sequence>
<name>A0ABQ7GCU4_DUNSA</name>
<feature type="compositionally biased region" description="Polar residues" evidence="1">
    <location>
        <begin position="8"/>
        <end position="21"/>
    </location>
</feature>
<dbReference type="EMBL" id="MU069873">
    <property type="protein sequence ID" value="KAF5832433.1"/>
    <property type="molecule type" value="Genomic_DNA"/>
</dbReference>
<dbReference type="Proteomes" id="UP000815325">
    <property type="component" value="Unassembled WGS sequence"/>
</dbReference>